<evidence type="ECO:0000256" key="1">
    <source>
        <dbReference type="ARBA" id="ARBA00004434"/>
    </source>
</evidence>
<dbReference type="GO" id="GO:0006123">
    <property type="term" value="P:mitochondrial electron transport, cytochrome c to oxygen"/>
    <property type="evidence" value="ECO:0007669"/>
    <property type="project" value="InterPro"/>
</dbReference>
<keyword evidence="9" id="KW-0812">Transmembrane</keyword>
<dbReference type="PROSITE" id="PS00678">
    <property type="entry name" value="WD_REPEATS_1"/>
    <property type="match status" value="2"/>
</dbReference>
<feature type="repeat" description="WD" evidence="19">
    <location>
        <begin position="1546"/>
        <end position="1587"/>
    </location>
</feature>
<evidence type="ECO:0000259" key="21">
    <source>
        <dbReference type="Pfam" id="PF04762"/>
    </source>
</evidence>
<dbReference type="SUPFAM" id="SSF50978">
    <property type="entry name" value="WD40 repeat-like"/>
    <property type="match status" value="1"/>
</dbReference>
<keyword evidence="10" id="KW-0819">tRNA processing</keyword>
<keyword evidence="7" id="KW-0963">Cytoplasm</keyword>
<evidence type="ECO:0000256" key="19">
    <source>
        <dbReference type="PROSITE-ProRule" id="PRU00221"/>
    </source>
</evidence>
<evidence type="ECO:0000256" key="10">
    <source>
        <dbReference type="ARBA" id="ARBA00022694"/>
    </source>
</evidence>
<evidence type="ECO:0000256" key="13">
    <source>
        <dbReference type="ARBA" id="ARBA00022946"/>
    </source>
</evidence>
<dbReference type="PANTHER" id="PTHR12747:SF0">
    <property type="entry name" value="ELONGATOR COMPLEX PROTEIN 1"/>
    <property type="match status" value="1"/>
</dbReference>
<dbReference type="InterPro" id="IPR056165">
    <property type="entry name" value="Beta-prop_ELP1_2nd"/>
</dbReference>
<keyword evidence="16" id="KW-0472">Membrane</keyword>
<evidence type="ECO:0000256" key="7">
    <source>
        <dbReference type="ARBA" id="ARBA00022490"/>
    </source>
</evidence>
<comment type="pathway">
    <text evidence="3">Energy metabolism; oxidative phosphorylation.</text>
</comment>
<evidence type="ECO:0000256" key="18">
    <source>
        <dbReference type="ARBA" id="ARBA00071004"/>
    </source>
</evidence>
<evidence type="ECO:0000256" key="2">
    <source>
        <dbReference type="ARBA" id="ARBA00004496"/>
    </source>
</evidence>
<dbReference type="InterPro" id="IPR015943">
    <property type="entry name" value="WD40/YVTN_repeat-like_dom_sf"/>
</dbReference>
<keyword evidence="8 19" id="KW-0853">WD repeat</keyword>
<feature type="domain" description="ELP1 three-helical bundle" evidence="25">
    <location>
        <begin position="1026"/>
        <end position="1194"/>
    </location>
</feature>
<feature type="domain" description="ELP1 first N-terminal beta-propeller" evidence="21">
    <location>
        <begin position="116"/>
        <end position="411"/>
    </location>
</feature>
<dbReference type="PROSITE" id="PS50294">
    <property type="entry name" value="WD_REPEATS_REGION"/>
    <property type="match status" value="3"/>
</dbReference>
<dbReference type="Pfam" id="PF23936">
    <property type="entry name" value="HB_ELP1"/>
    <property type="match status" value="1"/>
</dbReference>
<dbReference type="InterPro" id="IPR036636">
    <property type="entry name" value="COX7C/Cox8_sf"/>
</dbReference>
<dbReference type="Pfam" id="PF02935">
    <property type="entry name" value="COX7C"/>
    <property type="match status" value="1"/>
</dbReference>
<dbReference type="InterPro" id="IPR056166">
    <property type="entry name" value="TPR_ELP1"/>
</dbReference>
<dbReference type="PROSITE" id="PS50082">
    <property type="entry name" value="WD_REPEATS_2"/>
    <property type="match status" value="4"/>
</dbReference>
<comment type="subcellular location">
    <subcellularLocation>
        <location evidence="2">Cytoplasm</location>
    </subcellularLocation>
    <subcellularLocation>
        <location evidence="1">Mitochondrion inner membrane</location>
        <topology evidence="1">Single-pass membrane protein</topology>
    </subcellularLocation>
</comment>
<reference evidence="26 27" key="2">
    <citation type="journal article" date="2021" name="Curr. Genet.">
        <title>Genetic response to nitrogen starvation in the aggressive Eucalyptus foliar pathogen Teratosphaeria destructans.</title>
        <authorList>
            <person name="Havenga M."/>
            <person name="Wingfield B.D."/>
            <person name="Wingfield M.J."/>
            <person name="Dreyer L.L."/>
            <person name="Roets F."/>
            <person name="Aylward J."/>
        </authorList>
    </citation>
    <scope>NUCLEOTIDE SEQUENCE [LARGE SCALE GENOMIC DNA]</scope>
    <source>
        <strain evidence="26">CMW44962</strain>
    </source>
</reference>
<evidence type="ECO:0000313" key="27">
    <source>
        <dbReference type="Proteomes" id="UP001138500"/>
    </source>
</evidence>
<dbReference type="Proteomes" id="UP001138500">
    <property type="component" value="Unassembled WGS sequence"/>
</dbReference>
<dbReference type="GO" id="GO:0005743">
    <property type="term" value="C:mitochondrial inner membrane"/>
    <property type="evidence" value="ECO:0007669"/>
    <property type="project" value="UniProtKB-SubCell"/>
</dbReference>
<keyword evidence="12" id="KW-0999">Mitochondrion inner membrane</keyword>
<dbReference type="GO" id="GO:0033588">
    <property type="term" value="C:elongator holoenzyme complex"/>
    <property type="evidence" value="ECO:0007669"/>
    <property type="project" value="InterPro"/>
</dbReference>
<comment type="caution">
    <text evidence="26">The sequence shown here is derived from an EMBL/GenBank/DDBJ whole genome shotgun (WGS) entry which is preliminary data.</text>
</comment>
<keyword evidence="14" id="KW-1133">Transmembrane helix</keyword>
<evidence type="ECO:0000313" key="26">
    <source>
        <dbReference type="EMBL" id="KAH9810046.1"/>
    </source>
</evidence>
<protein>
    <recommendedName>
        <fullName evidence="18">Cytochrome c oxidase subunit 8, mitochondrial</fullName>
    </recommendedName>
    <alternativeName>
        <fullName evidence="17">Elongator complex protein 1</fullName>
    </alternativeName>
</protein>
<evidence type="ECO:0000256" key="12">
    <source>
        <dbReference type="ARBA" id="ARBA00022792"/>
    </source>
</evidence>
<evidence type="ECO:0000256" key="5">
    <source>
        <dbReference type="ARBA" id="ARBA00006086"/>
    </source>
</evidence>
<dbReference type="InterPro" id="IPR036322">
    <property type="entry name" value="WD40_repeat_dom_sf"/>
</dbReference>
<dbReference type="Pfam" id="PF04762">
    <property type="entry name" value="Beta-prop_ELP1_1st"/>
    <property type="match status" value="1"/>
</dbReference>
<name>A0A9W7SI80_9PEZI</name>
<dbReference type="SUPFAM" id="SSF82171">
    <property type="entry name" value="DPP6 N-terminal domain-like"/>
    <property type="match status" value="1"/>
</dbReference>
<dbReference type="EMBL" id="RIBY02002533">
    <property type="protein sequence ID" value="KAH9810046.1"/>
    <property type="molecule type" value="Genomic_DNA"/>
</dbReference>
<dbReference type="OrthoDB" id="40048at2759"/>
<keyword evidence="15" id="KW-0496">Mitochondrion</keyword>
<dbReference type="InterPro" id="IPR056167">
    <property type="entry name" value="A-sol_ELP1"/>
</dbReference>
<feature type="domain" description="ELP1 TPR" evidence="23">
    <location>
        <begin position="855"/>
        <end position="1015"/>
    </location>
</feature>
<comment type="similarity">
    <text evidence="6">Belongs to the cytochrome c oxidase VIIc family.</text>
</comment>
<dbReference type="GO" id="GO:0002926">
    <property type="term" value="P:tRNA wobble base 5-methoxycarbonylmethyl-2-thiouridinylation"/>
    <property type="evidence" value="ECO:0007669"/>
    <property type="project" value="TreeGrafter"/>
</dbReference>
<keyword evidence="11" id="KW-0677">Repeat</keyword>
<evidence type="ECO:0000256" key="14">
    <source>
        <dbReference type="ARBA" id="ARBA00022989"/>
    </source>
</evidence>
<evidence type="ECO:0000256" key="3">
    <source>
        <dbReference type="ARBA" id="ARBA00004673"/>
    </source>
</evidence>
<evidence type="ECO:0000256" key="9">
    <source>
        <dbReference type="ARBA" id="ARBA00022692"/>
    </source>
</evidence>
<comment type="similarity">
    <text evidence="5">Belongs to the ELP1/IKA1 family.</text>
</comment>
<dbReference type="GO" id="GO:0045277">
    <property type="term" value="C:respiratory chain complex IV"/>
    <property type="evidence" value="ECO:0007669"/>
    <property type="project" value="InterPro"/>
</dbReference>
<dbReference type="InterPro" id="IPR056169">
    <property type="entry name" value="HB_ELP1"/>
</dbReference>
<proteinExistence type="inferred from homology"/>
<feature type="domain" description="ELP1 N-terminal second beta-propeller" evidence="22">
    <location>
        <begin position="541"/>
        <end position="611"/>
    </location>
</feature>
<evidence type="ECO:0000259" key="22">
    <source>
        <dbReference type="Pfam" id="PF23797"/>
    </source>
</evidence>
<evidence type="ECO:0000259" key="23">
    <source>
        <dbReference type="Pfam" id="PF23878"/>
    </source>
</evidence>
<feature type="domain" description="ELP1 N-terminal second beta-propeller" evidence="22">
    <location>
        <begin position="452"/>
        <end position="530"/>
    </location>
</feature>
<dbReference type="Gene3D" id="2.130.10.10">
    <property type="entry name" value="YVTN repeat-like/Quinoprotein amine dehydrogenase"/>
    <property type="match status" value="1"/>
</dbReference>
<sequence length="1808" mass="200820">MLTAAKMLSRVAMRSANTVARRGFHTTRPQMSSPYHYPEGPRSNIPFNPLTRFFALRYWLFMGTGFGLPFAIADLSRPITGHTFDLDDIIYSHGPSLEEPAVTLYRLPSDASDLEQADQIATWDSTPGDKILDIHIFADTRTIAVIFENGDIVSVRQEPLPGEEAIEILGTIDAGINTVSWSPDEELIAIATKADTLLLMTRDFDPLTDIALSSEDLKVSNHVDVGWGKRETQFKGRGAAKALRDPTMPEHVDEGTLSAFDDGRSVTISWRGDGQYFAMNNVLISESKRRVIRVYSREGILESVSEPVNGLEAALSWKPSGQNIAAIQRKTDGLVGVVFFERNGLRHGEFDLRLTKEEAETYASDISLAWNVDSTVLAVQLQDRVQLWTTGNYHWYLKQEILGSHPDLRWHLEHSLQLAIADAGCRIIEQKYQFAVARGSVRPPYDLGLVAVIDGRRLKVTPLRIANVPPPMALDDFELPETAQDVFINDEGSEITVIHAGKTTKWSCDYASKPFKRATLLSNSEEQLNHPQKLEHETFRLSANGVLQGEELRIPGVTSHITTEAHLIFTTSTHLLKFVHLPADCGELQVPADEPEKDERCRSVERGAKVVTVMPSTFALVLQMPRGNLETIYPRALVLAGIRKSISQRDYKRAFKTCRIHRVDMNILHDYSPEQFIEDVDYFIAKVKKVEYIDLFLSSLSEENVAETIYKETLNARVDGPLTNGHARGREQSGMDVHSRSSKVNRICDVFLAALSKILHASLQNIVSAHVCKNPPDLEAGLALISELRKHGKQQDLESAVEHICFLSDVNQLYDTALGIYDLDVALLIAQQSQKDPREYLPYLQALNDLPQLRKQFTIDNDLKRHQKALSHLHALGAFEEFKQYMARHDLYSAAIEQYRYDNAKLTDLMRLYADHLNSRNRYKEAGIAHEFVGDYASAYEIYRSASLWQEALATAALAQISDDDLKALAQDLADSLEEAKSFSEAAIIHLEYLDDLQTAARLLCKAYAFDQAIRLVAKQKQPGLMDAVIDPGLVEASAMVTEMLAEMKTQLQNQVPRLRELRQKKTENPMAFLNGGATDEGDGDIPDDISIAPTDASTTGTFMTRYTNNSMGTLATNATRKTSKNRRREERKRARGKKGTVYEEEYLVNSIARLIERLNDTSEDVTKLVEGLMRRTMRERAVAVEVAMMEVMGACKSIMGEVFASPAPAQASGGDGVIGDENAQASRPWGGQGVLWDAMNATENVAVVHILTGLLPLLLAPGFKPQPAPVDDLGLARLGFDVVGRLHPCRWRSPLKVVGPPQCAHGCLISMGNAPICDLVPFSWALAPKIVSNPGPRCNEDEVLIVNQDLQQTPRHVTRKHAAPQALLQKHPKLWDAIVRPNTLAVWRRRFSDPHALKHQSSLVPNCCQKGMGYPKWEYSRILLISHVPPKAEDPTANDSRHFSSGCEVPACVSGSCGDHSGVPNSFAPTAPAVSLRTGNLNSARRNHRFWEALSGICSRTIPHPDSQVNRLCISPDKRYLAAAGHHTVKLFDIRSTNPAAVLTFEGHTSNITGVAFHCEGKWMVTSSEDGTVKIWDTRSGHIQRNYSHGVPVNDVVIHPNQGELISCDRGGNVRIWDLAENKCSHQLVPEEDKSVASVTVATDGSLLCAAVSNSVHGAVYVWRLITVRDVTSLVPVTKFRAHGTYITRVLLSPDVQHLATCSADHTARIWAVDLEGGSEPTHDADGDPYRQGSQDAQGFEMEQELDGHQRWVWDCAFSADSAYLVTACSDHYARLWELSSKTIIRQYNGHHRGAVCVALNDYSEAR</sequence>
<feature type="repeat" description="WD" evidence="19">
    <location>
        <begin position="1681"/>
        <end position="1712"/>
    </location>
</feature>
<dbReference type="Pfam" id="PF23878">
    <property type="entry name" value="TPR_ELP1"/>
    <property type="match status" value="1"/>
</dbReference>
<evidence type="ECO:0000256" key="20">
    <source>
        <dbReference type="SAM" id="MobiDB-lite"/>
    </source>
</evidence>
<feature type="repeat" description="WD" evidence="19">
    <location>
        <begin position="1587"/>
        <end position="1628"/>
    </location>
</feature>
<dbReference type="SMART" id="SM00320">
    <property type="entry name" value="WD40"/>
    <property type="match status" value="7"/>
</dbReference>
<evidence type="ECO:0000259" key="25">
    <source>
        <dbReference type="Pfam" id="PF23936"/>
    </source>
</evidence>
<dbReference type="CDD" id="cd00200">
    <property type="entry name" value="WD40"/>
    <property type="match status" value="1"/>
</dbReference>
<dbReference type="GO" id="GO:0005829">
    <property type="term" value="C:cytosol"/>
    <property type="evidence" value="ECO:0007669"/>
    <property type="project" value="TreeGrafter"/>
</dbReference>
<dbReference type="Pfam" id="PF00400">
    <property type="entry name" value="WD40"/>
    <property type="match status" value="5"/>
</dbReference>
<reference evidence="26 27" key="1">
    <citation type="journal article" date="2018" name="IMA Fungus">
        <title>IMA Genome-F 10: Nine draft genome sequences of Claviceps purpurea s.lat., including C. arundinis, C. humidiphila, and C. cf. spartinae, pseudomolecules for the pitch canker pathogen Fusarium circinatum, draft genome of Davidsoniella eucalypti, Grosmannia galeiformis, Quambalaria eucalypti, and Teratosphaeria destructans.</title>
        <authorList>
            <person name="Wingfield B.D."/>
            <person name="Liu M."/>
            <person name="Nguyen H.D."/>
            <person name="Lane F.A."/>
            <person name="Morgan S.W."/>
            <person name="De Vos L."/>
            <person name="Wilken P.M."/>
            <person name="Duong T.A."/>
            <person name="Aylward J."/>
            <person name="Coetzee M.P."/>
            <person name="Dadej K."/>
            <person name="De Beer Z.W."/>
            <person name="Findlay W."/>
            <person name="Havenga M."/>
            <person name="Kolarik M."/>
            <person name="Menzies J.G."/>
            <person name="Naidoo K."/>
            <person name="Pochopski O."/>
            <person name="Shoukouhi P."/>
            <person name="Santana Q.C."/>
            <person name="Seifert K.A."/>
            <person name="Soal N."/>
            <person name="Steenkamp E.T."/>
            <person name="Tatham C.T."/>
            <person name="van der Nest M.A."/>
            <person name="Wingfield M.J."/>
        </authorList>
    </citation>
    <scope>NUCLEOTIDE SEQUENCE [LARGE SCALE GENOMIC DNA]</scope>
    <source>
        <strain evidence="26">CMW44962</strain>
    </source>
</reference>
<comment type="pathway">
    <text evidence="4">tRNA modification; 5-methoxycarbonylmethyl-2-thiouridine-tRNA biosynthesis.</text>
</comment>
<keyword evidence="13" id="KW-0809">Transit peptide</keyword>
<dbReference type="Pfam" id="PF23925">
    <property type="entry name" value="A-sol_ELP1"/>
    <property type="match status" value="1"/>
</dbReference>
<dbReference type="FunFam" id="4.10.49.10:FF:000001">
    <property type="entry name" value="Cytochrome c oxidase subunit 7C"/>
    <property type="match status" value="1"/>
</dbReference>
<evidence type="ECO:0000256" key="16">
    <source>
        <dbReference type="ARBA" id="ARBA00023136"/>
    </source>
</evidence>
<evidence type="ECO:0000256" key="8">
    <source>
        <dbReference type="ARBA" id="ARBA00022574"/>
    </source>
</evidence>
<dbReference type="InterPro" id="IPR004202">
    <property type="entry name" value="COX7C/Cox8"/>
</dbReference>
<evidence type="ECO:0000256" key="15">
    <source>
        <dbReference type="ARBA" id="ARBA00023128"/>
    </source>
</evidence>
<dbReference type="PANTHER" id="PTHR12747">
    <property type="entry name" value="ELONGATOR COMPLEX PROTEIN 1"/>
    <property type="match status" value="1"/>
</dbReference>
<dbReference type="Pfam" id="PF23797">
    <property type="entry name" value="Beta-prop_ELP1_2nd"/>
    <property type="match status" value="2"/>
</dbReference>
<feature type="region of interest" description="Disordered" evidence="20">
    <location>
        <begin position="1119"/>
        <end position="1138"/>
    </location>
</feature>
<evidence type="ECO:0000256" key="17">
    <source>
        <dbReference type="ARBA" id="ARBA00029535"/>
    </source>
</evidence>
<feature type="repeat" description="WD" evidence="19">
    <location>
        <begin position="1747"/>
        <end position="1788"/>
    </location>
</feature>
<dbReference type="InterPro" id="IPR006849">
    <property type="entry name" value="Elp1"/>
</dbReference>
<dbReference type="InterPro" id="IPR056164">
    <property type="entry name" value="Beta-prop_ELP1_1st"/>
</dbReference>
<evidence type="ECO:0000256" key="4">
    <source>
        <dbReference type="ARBA" id="ARBA00005043"/>
    </source>
</evidence>
<dbReference type="InterPro" id="IPR019775">
    <property type="entry name" value="WD40_repeat_CS"/>
</dbReference>
<keyword evidence="27" id="KW-1185">Reference proteome</keyword>
<evidence type="ECO:0000259" key="24">
    <source>
        <dbReference type="Pfam" id="PF23925"/>
    </source>
</evidence>
<dbReference type="Gene3D" id="4.10.49.10">
    <property type="entry name" value="Cytochrome c oxidase subunit VIIc"/>
    <property type="match status" value="1"/>
</dbReference>
<organism evidence="26 27">
    <name type="scientific">Teratosphaeria destructans</name>
    <dbReference type="NCBI Taxonomy" id="418781"/>
    <lineage>
        <taxon>Eukaryota</taxon>
        <taxon>Fungi</taxon>
        <taxon>Dikarya</taxon>
        <taxon>Ascomycota</taxon>
        <taxon>Pezizomycotina</taxon>
        <taxon>Dothideomycetes</taxon>
        <taxon>Dothideomycetidae</taxon>
        <taxon>Mycosphaerellales</taxon>
        <taxon>Teratosphaeriaceae</taxon>
        <taxon>Teratosphaeria</taxon>
    </lineage>
</organism>
<feature type="domain" description="ELP1 alpha-solenoid" evidence="24">
    <location>
        <begin position="635"/>
        <end position="847"/>
    </location>
</feature>
<evidence type="ECO:0000256" key="6">
    <source>
        <dbReference type="ARBA" id="ARBA00010514"/>
    </source>
</evidence>
<dbReference type="GO" id="GO:0000049">
    <property type="term" value="F:tRNA binding"/>
    <property type="evidence" value="ECO:0007669"/>
    <property type="project" value="TreeGrafter"/>
</dbReference>
<accession>A0A9W7SI80</accession>
<evidence type="ECO:0000256" key="11">
    <source>
        <dbReference type="ARBA" id="ARBA00022737"/>
    </source>
</evidence>
<gene>
    <name evidence="26" type="ORF">Tdes44962_MAKER01015</name>
</gene>
<dbReference type="InterPro" id="IPR001680">
    <property type="entry name" value="WD40_rpt"/>
</dbReference>